<dbReference type="PANTHER" id="PTHR32089:SF112">
    <property type="entry name" value="LYSOZYME-LIKE PROTEIN-RELATED"/>
    <property type="match status" value="1"/>
</dbReference>
<dbReference type="CDD" id="cd06225">
    <property type="entry name" value="HAMP"/>
    <property type="match status" value="1"/>
</dbReference>
<evidence type="ECO:0000313" key="10">
    <source>
        <dbReference type="EMBL" id="MDL4840991.1"/>
    </source>
</evidence>
<dbReference type="InterPro" id="IPR024478">
    <property type="entry name" value="HlyB_4HB_MCP"/>
</dbReference>
<dbReference type="PANTHER" id="PTHR32089">
    <property type="entry name" value="METHYL-ACCEPTING CHEMOTAXIS PROTEIN MCPB"/>
    <property type="match status" value="1"/>
</dbReference>
<dbReference type="RefSeq" id="WP_285932162.1">
    <property type="nucleotide sequence ID" value="NZ_JASTZU010000036.1"/>
</dbReference>
<protein>
    <submittedName>
        <fullName evidence="10">Methyl-accepting chemotaxis protein</fullName>
    </submittedName>
</protein>
<dbReference type="PROSITE" id="PS50111">
    <property type="entry name" value="CHEMOTAXIS_TRANSDUC_2"/>
    <property type="match status" value="1"/>
</dbReference>
<evidence type="ECO:0000259" key="9">
    <source>
        <dbReference type="PROSITE" id="PS50885"/>
    </source>
</evidence>
<keyword evidence="4 6" id="KW-0807">Transducer</keyword>
<feature type="transmembrane region" description="Helical" evidence="7">
    <location>
        <begin position="9"/>
        <end position="28"/>
    </location>
</feature>
<dbReference type="Proteomes" id="UP001235343">
    <property type="component" value="Unassembled WGS sequence"/>
</dbReference>
<sequence length="563" mass="61876">MNFTIKQKLIGSFLIISIIFGLSSFLSYKNMKETNESYDYLVGTVSELRSIAQSMQTNSALQIGYYRAFMLYEDTTYKEQMNTANERIITLVEEGKQLSTLEETRDRLDSIEQLNKEFIELSNQVMDNMSIDKENALTQGLNEIPPITTSLTDEVTSLHDWLKEDILSVQVNQTQQDSQSGLIQVVVISVIATLIAIGAGIIISIYISRPIVKLGNKAKQVAAGDLNTEELRIKSKDEIFYLNQSFEQMTTNLREMISGIARNSDQVAVSAEQLNASAEQSSKATESVSSSIQEVASSAEFTTSKLESNSRSLEEVLQGVTQIANSSTMVSELSKQTTVEAEEGDKFVNDNLQQMRFIRESVSKSNEVIGTLSERSKEIGNILNVINDIAEQTNLLALNAAIEAARAGEHGKGFAVVADEVRKLAEQSQDSTKNIAELIAVIQKDTEESVKMMGEVMTNAENGVKVSQQTSDKFAQILNSTRNITPQIEDVTATVQQISASIEEVSTSAREVSEQAQTNAASSEEVAASTEEQLASMQEISASAEALASMAEDLQEVVNRFNY</sequence>
<dbReference type="Pfam" id="PF12729">
    <property type="entry name" value="4HB_MCP_1"/>
    <property type="match status" value="1"/>
</dbReference>
<evidence type="ECO:0000256" key="1">
    <source>
        <dbReference type="ARBA" id="ARBA00004236"/>
    </source>
</evidence>
<keyword evidence="2" id="KW-1003">Cell membrane</keyword>
<dbReference type="SMART" id="SM00283">
    <property type="entry name" value="MA"/>
    <property type="match status" value="1"/>
</dbReference>
<evidence type="ECO:0000256" key="3">
    <source>
        <dbReference type="ARBA" id="ARBA00023136"/>
    </source>
</evidence>
<feature type="domain" description="HAMP" evidence="9">
    <location>
        <begin position="205"/>
        <end position="258"/>
    </location>
</feature>
<feature type="domain" description="Methyl-accepting transducer" evidence="8">
    <location>
        <begin position="277"/>
        <end position="513"/>
    </location>
</feature>
<name>A0ABT7L560_9BACI</name>
<dbReference type="Pfam" id="PF00015">
    <property type="entry name" value="MCPsignal"/>
    <property type="match status" value="1"/>
</dbReference>
<keyword evidence="7" id="KW-0812">Transmembrane</keyword>
<dbReference type="Gene3D" id="1.10.287.950">
    <property type="entry name" value="Methyl-accepting chemotaxis protein"/>
    <property type="match status" value="1"/>
</dbReference>
<dbReference type="CDD" id="cd11386">
    <property type="entry name" value="MCP_signal"/>
    <property type="match status" value="1"/>
</dbReference>
<evidence type="ECO:0000256" key="7">
    <source>
        <dbReference type="SAM" id="Phobius"/>
    </source>
</evidence>
<dbReference type="Pfam" id="PF00672">
    <property type="entry name" value="HAMP"/>
    <property type="match status" value="1"/>
</dbReference>
<accession>A0ABT7L560</accession>
<dbReference type="SMART" id="SM00304">
    <property type="entry name" value="HAMP"/>
    <property type="match status" value="1"/>
</dbReference>
<evidence type="ECO:0000256" key="6">
    <source>
        <dbReference type="PROSITE-ProRule" id="PRU00284"/>
    </source>
</evidence>
<dbReference type="PROSITE" id="PS50885">
    <property type="entry name" value="HAMP"/>
    <property type="match status" value="1"/>
</dbReference>
<organism evidence="10 11">
    <name type="scientific">Aquibacillus rhizosphaerae</name>
    <dbReference type="NCBI Taxonomy" id="3051431"/>
    <lineage>
        <taxon>Bacteria</taxon>
        <taxon>Bacillati</taxon>
        <taxon>Bacillota</taxon>
        <taxon>Bacilli</taxon>
        <taxon>Bacillales</taxon>
        <taxon>Bacillaceae</taxon>
        <taxon>Aquibacillus</taxon>
    </lineage>
</organism>
<dbReference type="SUPFAM" id="SSF58104">
    <property type="entry name" value="Methyl-accepting chemotaxis protein (MCP) signaling domain"/>
    <property type="match status" value="1"/>
</dbReference>
<keyword evidence="7" id="KW-1133">Transmembrane helix</keyword>
<comment type="caution">
    <text evidence="10">The sequence shown here is derived from an EMBL/GenBank/DDBJ whole genome shotgun (WGS) entry which is preliminary data.</text>
</comment>
<reference evidence="10 11" key="1">
    <citation type="submission" date="2023-06" db="EMBL/GenBank/DDBJ databases">
        <title>Aquibacillus rhizosphaerae LR5S19.</title>
        <authorList>
            <person name="Sun J.-Q."/>
        </authorList>
    </citation>
    <scope>NUCLEOTIDE SEQUENCE [LARGE SCALE GENOMIC DNA]</scope>
    <source>
        <strain evidence="10 11">LR5S19</strain>
    </source>
</reference>
<evidence type="ECO:0000256" key="5">
    <source>
        <dbReference type="ARBA" id="ARBA00029447"/>
    </source>
</evidence>
<gene>
    <name evidence="10" type="ORF">QQS35_11070</name>
</gene>
<keyword evidence="11" id="KW-1185">Reference proteome</keyword>
<keyword evidence="3 7" id="KW-0472">Membrane</keyword>
<evidence type="ECO:0000256" key="4">
    <source>
        <dbReference type="ARBA" id="ARBA00023224"/>
    </source>
</evidence>
<dbReference type="EMBL" id="JASTZU010000036">
    <property type="protein sequence ID" value="MDL4840991.1"/>
    <property type="molecule type" value="Genomic_DNA"/>
</dbReference>
<evidence type="ECO:0000256" key="2">
    <source>
        <dbReference type="ARBA" id="ARBA00022475"/>
    </source>
</evidence>
<comment type="subcellular location">
    <subcellularLocation>
        <location evidence="1">Cell membrane</location>
    </subcellularLocation>
</comment>
<evidence type="ECO:0000313" key="11">
    <source>
        <dbReference type="Proteomes" id="UP001235343"/>
    </source>
</evidence>
<comment type="similarity">
    <text evidence="5">Belongs to the methyl-accepting chemotaxis (MCP) protein family.</text>
</comment>
<feature type="transmembrane region" description="Helical" evidence="7">
    <location>
        <begin position="182"/>
        <end position="207"/>
    </location>
</feature>
<proteinExistence type="inferred from homology"/>
<dbReference type="InterPro" id="IPR004089">
    <property type="entry name" value="MCPsignal_dom"/>
</dbReference>
<evidence type="ECO:0000259" key="8">
    <source>
        <dbReference type="PROSITE" id="PS50111"/>
    </source>
</evidence>
<dbReference type="InterPro" id="IPR003660">
    <property type="entry name" value="HAMP_dom"/>
</dbReference>